<dbReference type="EMBL" id="NKXS01003608">
    <property type="protein sequence ID" value="PIN09095.1"/>
    <property type="molecule type" value="Genomic_DNA"/>
</dbReference>
<evidence type="ECO:0000313" key="2">
    <source>
        <dbReference type="EMBL" id="PIN09095.1"/>
    </source>
</evidence>
<feature type="compositionally biased region" description="Low complexity" evidence="1">
    <location>
        <begin position="24"/>
        <end position="41"/>
    </location>
</feature>
<proteinExistence type="predicted"/>
<comment type="caution">
    <text evidence="2">The sequence shown here is derived from an EMBL/GenBank/DDBJ whole genome shotgun (WGS) entry which is preliminary data.</text>
</comment>
<sequence>MIKNILNRLPRKQAKLAENRDGGSSTLSSNASTTSRSNFATGSRSGNSNATVVPGINSSSNSVLNPGNKLHEPLKVNGSVGPMPYEALPSFKDVPNAEKQNLFVRKLSFGF</sequence>
<gene>
    <name evidence="2" type="ORF">CDL12_18321</name>
</gene>
<keyword evidence="3" id="KW-1185">Reference proteome</keyword>
<dbReference type="AlphaFoldDB" id="A0A2G9GV65"/>
<dbReference type="Proteomes" id="UP000231279">
    <property type="component" value="Unassembled WGS sequence"/>
</dbReference>
<organism evidence="2 3">
    <name type="scientific">Handroanthus impetiginosus</name>
    <dbReference type="NCBI Taxonomy" id="429701"/>
    <lineage>
        <taxon>Eukaryota</taxon>
        <taxon>Viridiplantae</taxon>
        <taxon>Streptophyta</taxon>
        <taxon>Embryophyta</taxon>
        <taxon>Tracheophyta</taxon>
        <taxon>Spermatophyta</taxon>
        <taxon>Magnoliopsida</taxon>
        <taxon>eudicotyledons</taxon>
        <taxon>Gunneridae</taxon>
        <taxon>Pentapetalae</taxon>
        <taxon>asterids</taxon>
        <taxon>lamiids</taxon>
        <taxon>Lamiales</taxon>
        <taxon>Bignoniaceae</taxon>
        <taxon>Crescentiina</taxon>
        <taxon>Tabebuia alliance</taxon>
        <taxon>Handroanthus</taxon>
    </lineage>
</organism>
<reference evidence="3" key="1">
    <citation type="journal article" date="2018" name="Gigascience">
        <title>Genome assembly of the Pink Ipe (Handroanthus impetiginosus, Bignoniaceae), a highly valued, ecologically keystone Neotropical timber forest tree.</title>
        <authorList>
            <person name="Silva-Junior O.B."/>
            <person name="Grattapaglia D."/>
            <person name="Novaes E."/>
            <person name="Collevatti R.G."/>
        </authorList>
    </citation>
    <scope>NUCLEOTIDE SEQUENCE [LARGE SCALE GENOMIC DNA]</scope>
    <source>
        <strain evidence="3">cv. UFG-1</strain>
    </source>
</reference>
<feature type="region of interest" description="Disordered" evidence="1">
    <location>
        <begin position="1"/>
        <end position="70"/>
    </location>
</feature>
<evidence type="ECO:0000313" key="3">
    <source>
        <dbReference type="Proteomes" id="UP000231279"/>
    </source>
</evidence>
<protein>
    <submittedName>
        <fullName evidence="2">Uncharacterized protein</fullName>
    </submittedName>
</protein>
<accession>A0A2G9GV65</accession>
<dbReference type="STRING" id="429701.A0A2G9GV65"/>
<name>A0A2G9GV65_9LAMI</name>
<dbReference type="OrthoDB" id="10264446at2759"/>
<evidence type="ECO:0000256" key="1">
    <source>
        <dbReference type="SAM" id="MobiDB-lite"/>
    </source>
</evidence>
<feature type="compositionally biased region" description="Polar residues" evidence="1">
    <location>
        <begin position="42"/>
        <end position="65"/>
    </location>
</feature>